<dbReference type="InterPro" id="IPR005571">
    <property type="entry name" value="RNA_pol_Rpb5_N"/>
</dbReference>
<dbReference type="Pfam" id="PF03871">
    <property type="entry name" value="RNA_pol_Rpb5_N"/>
    <property type="match status" value="1"/>
</dbReference>
<dbReference type="GO" id="GO:0042797">
    <property type="term" value="P:tRNA transcription by RNA polymerase III"/>
    <property type="evidence" value="ECO:0007669"/>
    <property type="project" value="TreeGrafter"/>
</dbReference>
<dbReference type="Pfam" id="PF01191">
    <property type="entry name" value="RNA_pol_Rpb5_C"/>
    <property type="match status" value="1"/>
</dbReference>
<dbReference type="AlphaFoldDB" id="A0AAE1IP68"/>
<keyword evidence="7" id="KW-1185">Reference proteome</keyword>
<evidence type="ECO:0000313" key="7">
    <source>
        <dbReference type="Proteomes" id="UP001293593"/>
    </source>
</evidence>
<dbReference type="GO" id="GO:0005634">
    <property type="term" value="C:nucleus"/>
    <property type="evidence" value="ECO:0007669"/>
    <property type="project" value="UniProtKB-SubCell"/>
</dbReference>
<dbReference type="InterPro" id="IPR036710">
    <property type="entry name" value="RNA_pol_Rpb5_N_sf"/>
</dbReference>
<evidence type="ECO:0000259" key="5">
    <source>
        <dbReference type="Pfam" id="PF03871"/>
    </source>
</evidence>
<evidence type="ECO:0000256" key="3">
    <source>
        <dbReference type="ARBA" id="ARBA00025765"/>
    </source>
</evidence>
<dbReference type="SUPFAM" id="SSF55287">
    <property type="entry name" value="RPB5-like RNA polymerase subunit"/>
    <property type="match status" value="1"/>
</dbReference>
<evidence type="ECO:0000256" key="2">
    <source>
        <dbReference type="ARBA" id="ARBA00023242"/>
    </source>
</evidence>
<dbReference type="Gene3D" id="3.40.1340.10">
    <property type="entry name" value="RNA polymerase, Rpb5, N-terminal domain"/>
    <property type="match status" value="1"/>
</dbReference>
<dbReference type="SUPFAM" id="SSF53036">
    <property type="entry name" value="Eukaryotic RPB5 N-terminal domain"/>
    <property type="match status" value="1"/>
</dbReference>
<dbReference type="Gene3D" id="3.90.940.20">
    <property type="entry name" value="RPB5-like RNA polymerase subunit"/>
    <property type="match status" value="1"/>
</dbReference>
<dbReference type="GO" id="GO:0003677">
    <property type="term" value="F:DNA binding"/>
    <property type="evidence" value="ECO:0007669"/>
    <property type="project" value="InterPro"/>
</dbReference>
<comment type="similarity">
    <text evidence="3">Belongs to the archaeal Rpo5/eukaryotic RPB5 RNA polymerase subunit family.</text>
</comment>
<dbReference type="GO" id="GO:0003899">
    <property type="term" value="F:DNA-directed RNA polymerase activity"/>
    <property type="evidence" value="ECO:0007669"/>
    <property type="project" value="InterPro"/>
</dbReference>
<proteinExistence type="inferred from homology"/>
<feature type="domain" description="RNA polymerase Rpb5 N-terminal" evidence="5">
    <location>
        <begin position="38"/>
        <end position="119"/>
    </location>
</feature>
<organism evidence="6 7">
    <name type="scientific">Acacia crassicarpa</name>
    <name type="common">northern wattle</name>
    <dbReference type="NCBI Taxonomy" id="499986"/>
    <lineage>
        <taxon>Eukaryota</taxon>
        <taxon>Viridiplantae</taxon>
        <taxon>Streptophyta</taxon>
        <taxon>Embryophyta</taxon>
        <taxon>Tracheophyta</taxon>
        <taxon>Spermatophyta</taxon>
        <taxon>Magnoliopsida</taxon>
        <taxon>eudicotyledons</taxon>
        <taxon>Gunneridae</taxon>
        <taxon>Pentapetalae</taxon>
        <taxon>rosids</taxon>
        <taxon>fabids</taxon>
        <taxon>Fabales</taxon>
        <taxon>Fabaceae</taxon>
        <taxon>Caesalpinioideae</taxon>
        <taxon>mimosoid clade</taxon>
        <taxon>Acacieae</taxon>
        <taxon>Acacia</taxon>
    </lineage>
</organism>
<dbReference type="EMBL" id="JAWXYG010000015">
    <property type="protein sequence ID" value="KAK4253815.1"/>
    <property type="molecule type" value="Genomic_DNA"/>
</dbReference>
<comment type="subcellular location">
    <subcellularLocation>
        <location evidence="1">Nucleus</location>
    </subcellularLocation>
</comment>
<dbReference type="GO" id="GO:0006366">
    <property type="term" value="P:transcription by RNA polymerase II"/>
    <property type="evidence" value="ECO:0007669"/>
    <property type="project" value="TreeGrafter"/>
</dbReference>
<protein>
    <submittedName>
        <fullName evidence="6">Uncharacterized protein</fullName>
    </submittedName>
</protein>
<dbReference type="InterPro" id="IPR000783">
    <property type="entry name" value="RNA_pol_subH/Rpb5_C"/>
</dbReference>
<gene>
    <name evidence="6" type="ORF">QN277_010441</name>
</gene>
<keyword evidence="2" id="KW-0539">Nucleus</keyword>
<evidence type="ECO:0000256" key="1">
    <source>
        <dbReference type="ARBA" id="ARBA00004123"/>
    </source>
</evidence>
<evidence type="ECO:0000313" key="6">
    <source>
        <dbReference type="EMBL" id="KAK4253815.1"/>
    </source>
</evidence>
<dbReference type="InterPro" id="IPR035913">
    <property type="entry name" value="RPB5-like_sf"/>
</dbReference>
<name>A0AAE1IP68_9FABA</name>
<dbReference type="PANTHER" id="PTHR10535:SF12">
    <property type="entry name" value="DNA-DIRECTED RNA POLYMERASE V SUBUNIT 5C"/>
    <property type="match status" value="1"/>
</dbReference>
<dbReference type="PIRSF" id="PIRSF000747">
    <property type="entry name" value="RPB5"/>
    <property type="match status" value="1"/>
</dbReference>
<feature type="domain" description="RNA polymerase subunit H/Rpb5 C-terminal" evidence="4">
    <location>
        <begin position="162"/>
        <end position="234"/>
    </location>
</feature>
<dbReference type="InterPro" id="IPR014381">
    <property type="entry name" value="Arch_Rpo5/euc_Rpb5"/>
</dbReference>
<comment type="caution">
    <text evidence="6">The sequence shown here is derived from an EMBL/GenBank/DDBJ whole genome shotgun (WGS) entry which is preliminary data.</text>
</comment>
<sequence>MATIACDGNGNGTTASSEGGIGSRNCCITDFVDQGSVESSRFFYARRTVCEMLRDRGYDVFGSDLTRSLDNFRRVFGQQPNVDSLGLCVSLRSNPSSKAQVIFLGTADIKVETIRLLYGKIMQERLSRLIVILQSKMTTYAVKEQQKWPFRVEIFKINDLLVNVSKHVLQPKYEVLATDEREKLLEKYKVGAQQLPCLLETEAIARYYGLEKGQIVKITHTYGRPDPFVTYRCVV</sequence>
<evidence type="ECO:0000259" key="4">
    <source>
        <dbReference type="Pfam" id="PF01191"/>
    </source>
</evidence>
<dbReference type="GO" id="GO:0006362">
    <property type="term" value="P:transcription elongation by RNA polymerase I"/>
    <property type="evidence" value="ECO:0007669"/>
    <property type="project" value="TreeGrafter"/>
</dbReference>
<reference evidence="6" key="1">
    <citation type="submission" date="2023-10" db="EMBL/GenBank/DDBJ databases">
        <title>Chromosome-level genome of the transformable northern wattle, Acacia crassicarpa.</title>
        <authorList>
            <person name="Massaro I."/>
            <person name="Sinha N.R."/>
            <person name="Poethig S."/>
            <person name="Leichty A.R."/>
        </authorList>
    </citation>
    <scope>NUCLEOTIDE SEQUENCE</scope>
    <source>
        <strain evidence="6">Acra3RX</strain>
        <tissue evidence="6">Leaf</tissue>
    </source>
</reference>
<accession>A0AAE1IP68</accession>
<dbReference type="Proteomes" id="UP001293593">
    <property type="component" value="Unassembled WGS sequence"/>
</dbReference>
<dbReference type="PANTHER" id="PTHR10535">
    <property type="entry name" value="DNA-DIRECTED RNA POLYMERASES I, II, AND III SUBUNIT RPABC1"/>
    <property type="match status" value="1"/>
</dbReference>